<evidence type="ECO:0000256" key="1">
    <source>
        <dbReference type="ARBA" id="ARBA00004370"/>
    </source>
</evidence>
<evidence type="ECO:0000313" key="6">
    <source>
        <dbReference type="EMBL" id="ORX60081.1"/>
    </source>
</evidence>
<evidence type="ECO:0008006" key="8">
    <source>
        <dbReference type="Google" id="ProtNLM"/>
    </source>
</evidence>
<gene>
    <name evidence="6" type="ORF">BCR36DRAFT_408441</name>
</gene>
<dbReference type="STRING" id="1754191.A0A1Y1VN87"/>
<sequence length="525" mass="61798">MNDTIQDNIEYIFDYQTKLSYNLPINTIQLFEIDLSNSILNSNSTIQAINKVQEVLSKGFRKLYVDISWDKEENNWKICNKDKNNTNCIINYNEGFSILNLVKSIRKWIDNSNDCHVIILILRINSFENDDKVKTISDINDYMVKLDVLKGDIMSEIKDILYTVEIMKYESNQEEKNYDKRSDDNTLYINKDWISFNSLCSMNKKLLIGLESNNELLQYEDNILFTDYQLIKKPIQYKDLKKHILFLTPKISRNNKINKIIKLVEKRKIDNETSFDHQNSNNDYNNNLSVIFNHDDIINVKKEVIDFIKDNNISIQLKTYDLNSIQLLKSSLIWSWDINTDFMKDSIDLCIVINSSTGNWQYHSCDDKFPIACRNINNSLMWSIKENNETCDNGYILSLPYSSEENNVLLKTFHYNKTMSSSNFLYLTKTSLEINDEIEPDRCESKVINMPNVEKHLIVQTNLEYGELLNELVKTSLKPALAILIIVLFLVIKSIRKQYVTFKRRRRRMDIKKRLKIIETQTVPI</sequence>
<keyword evidence="7" id="KW-1185">Reference proteome</keyword>
<comment type="caution">
    <text evidence="6">The sequence shown here is derived from an EMBL/GenBank/DDBJ whole genome shotgun (WGS) entry which is preliminary data.</text>
</comment>
<feature type="transmembrane region" description="Helical" evidence="5">
    <location>
        <begin position="480"/>
        <end position="499"/>
    </location>
</feature>
<evidence type="ECO:0000256" key="5">
    <source>
        <dbReference type="SAM" id="Phobius"/>
    </source>
</evidence>
<comment type="subcellular location">
    <subcellularLocation>
        <location evidence="1">Membrane</location>
    </subcellularLocation>
</comment>
<name>A0A1Y1VN87_9FUNG</name>
<dbReference type="EMBL" id="MCFH01000002">
    <property type="protein sequence ID" value="ORX60081.1"/>
    <property type="molecule type" value="Genomic_DNA"/>
</dbReference>
<keyword evidence="2 5" id="KW-0812">Transmembrane</keyword>
<keyword evidence="3 5" id="KW-1133">Transmembrane helix</keyword>
<proteinExistence type="predicted"/>
<evidence type="ECO:0000313" key="7">
    <source>
        <dbReference type="Proteomes" id="UP000193719"/>
    </source>
</evidence>
<dbReference type="InterPro" id="IPR051008">
    <property type="entry name" value="Telomere_Capping_Maintenance"/>
</dbReference>
<accession>A0A1Y1VN87</accession>
<organism evidence="6 7">
    <name type="scientific">Piromyces finnis</name>
    <dbReference type="NCBI Taxonomy" id="1754191"/>
    <lineage>
        <taxon>Eukaryota</taxon>
        <taxon>Fungi</taxon>
        <taxon>Fungi incertae sedis</taxon>
        <taxon>Chytridiomycota</taxon>
        <taxon>Chytridiomycota incertae sedis</taxon>
        <taxon>Neocallimastigomycetes</taxon>
        <taxon>Neocallimastigales</taxon>
        <taxon>Neocallimastigaceae</taxon>
        <taxon>Piromyces</taxon>
    </lineage>
</organism>
<dbReference type="Proteomes" id="UP000193719">
    <property type="component" value="Unassembled WGS sequence"/>
</dbReference>
<evidence type="ECO:0000256" key="3">
    <source>
        <dbReference type="ARBA" id="ARBA00022989"/>
    </source>
</evidence>
<keyword evidence="4 5" id="KW-0472">Membrane</keyword>
<dbReference type="PANTHER" id="PTHR35518:SF2">
    <property type="entry name" value="MAINTENANCE OF TELOMERE CAPPING PROTEIN 6"/>
    <property type="match status" value="1"/>
</dbReference>
<protein>
    <recommendedName>
        <fullName evidence="8">C-type lectin domain-containing protein</fullName>
    </recommendedName>
</protein>
<evidence type="ECO:0000256" key="2">
    <source>
        <dbReference type="ARBA" id="ARBA00022692"/>
    </source>
</evidence>
<reference evidence="6 7" key="1">
    <citation type="submission" date="2016-08" db="EMBL/GenBank/DDBJ databases">
        <title>Genomes of anaerobic fungi encode conserved fungal cellulosomes for biomass hydrolysis.</title>
        <authorList>
            <consortium name="DOE Joint Genome Institute"/>
            <person name="Haitjema C.H."/>
            <person name="Gilmore S.P."/>
            <person name="Henske J.K."/>
            <person name="Solomon K.V."/>
            <person name="De Groot R."/>
            <person name="Kuo A."/>
            <person name="Mondo S.J."/>
            <person name="Salamov A.A."/>
            <person name="Labutti K."/>
            <person name="Zhao Z."/>
            <person name="Chiniquy J."/>
            <person name="Barry K."/>
            <person name="Brewer H.M."/>
            <person name="Purvine S.O."/>
            <person name="Wright A.T."/>
            <person name="Boxma B."/>
            <person name="Van Alen T."/>
            <person name="Hackstein J.H."/>
            <person name="Baker S.E."/>
            <person name="Grigoriev I.V."/>
            <person name="O'Malley M.A."/>
        </authorList>
    </citation>
    <scope>NUCLEOTIDE SEQUENCE [LARGE SCALE GENOMIC DNA]</scope>
    <source>
        <strain evidence="7">finn</strain>
    </source>
</reference>
<evidence type="ECO:0000256" key="4">
    <source>
        <dbReference type="ARBA" id="ARBA00023136"/>
    </source>
</evidence>
<dbReference type="AlphaFoldDB" id="A0A1Y1VN87"/>
<dbReference type="PANTHER" id="PTHR35518">
    <property type="entry name" value="MAINTENANCE OF TELOMOERE CAPPING"/>
    <property type="match status" value="1"/>
</dbReference>
<dbReference type="OrthoDB" id="2149821at2759"/>
<dbReference type="GO" id="GO:0016020">
    <property type="term" value="C:membrane"/>
    <property type="evidence" value="ECO:0007669"/>
    <property type="project" value="UniProtKB-SubCell"/>
</dbReference>
<reference evidence="6 7" key="2">
    <citation type="submission" date="2016-08" db="EMBL/GenBank/DDBJ databases">
        <title>Pervasive Adenine N6-methylation of Active Genes in Fungi.</title>
        <authorList>
            <consortium name="DOE Joint Genome Institute"/>
            <person name="Mondo S.J."/>
            <person name="Dannebaum R.O."/>
            <person name="Kuo R.C."/>
            <person name="Labutti K."/>
            <person name="Haridas S."/>
            <person name="Kuo A."/>
            <person name="Salamov A."/>
            <person name="Ahrendt S.R."/>
            <person name="Lipzen A."/>
            <person name="Sullivan W."/>
            <person name="Andreopoulos W.B."/>
            <person name="Clum A."/>
            <person name="Lindquist E."/>
            <person name="Daum C."/>
            <person name="Ramamoorthy G.K."/>
            <person name="Gryganskyi A."/>
            <person name="Culley D."/>
            <person name="Magnuson J.K."/>
            <person name="James T.Y."/>
            <person name="O'Malley M.A."/>
            <person name="Stajich J.E."/>
            <person name="Spatafora J.W."/>
            <person name="Visel A."/>
            <person name="Grigoriev I.V."/>
        </authorList>
    </citation>
    <scope>NUCLEOTIDE SEQUENCE [LARGE SCALE GENOMIC DNA]</scope>
    <source>
        <strain evidence="7">finn</strain>
    </source>
</reference>